<dbReference type="KEGG" id="mbr:MONBRDRAFT_34434"/>
<keyword evidence="1" id="KW-0732">Signal</keyword>
<dbReference type="AlphaFoldDB" id="A9VBR6"/>
<proteinExistence type="predicted"/>
<gene>
    <name evidence="4" type="ORF">MONBRDRAFT_34434</name>
</gene>
<dbReference type="PANTHER" id="PTHR34987:SF6">
    <property type="entry name" value="ALPHA-L-RHAMNOSIDASE SIX-HAIRPIN GLYCOSIDASE DOMAIN-CONTAINING PROTEIN"/>
    <property type="match status" value="1"/>
</dbReference>
<feature type="domain" description="Alpha-L-rhamnosidase six-hairpin glycosidase" evidence="2">
    <location>
        <begin position="471"/>
        <end position="556"/>
    </location>
</feature>
<dbReference type="Gene3D" id="2.60.420.10">
    <property type="entry name" value="Maltose phosphorylase, domain 3"/>
    <property type="match status" value="1"/>
</dbReference>
<name>A9VBR6_MONBE</name>
<dbReference type="InterPro" id="IPR035396">
    <property type="entry name" value="Bac_rhamnosid6H"/>
</dbReference>
<dbReference type="InterPro" id="IPR012341">
    <property type="entry name" value="6hp_glycosidase-like_sf"/>
</dbReference>
<dbReference type="RefSeq" id="XP_001750193.1">
    <property type="nucleotide sequence ID" value="XM_001750141.1"/>
</dbReference>
<dbReference type="InterPro" id="IPR035398">
    <property type="entry name" value="Bac_rhamnosid_C"/>
</dbReference>
<feature type="domain" description="Alpha-L-rhamnosidase C-terminal" evidence="3">
    <location>
        <begin position="806"/>
        <end position="867"/>
    </location>
</feature>
<dbReference type="InterPro" id="IPR008928">
    <property type="entry name" value="6-hairpin_glycosidase_sf"/>
</dbReference>
<evidence type="ECO:0000259" key="2">
    <source>
        <dbReference type="Pfam" id="PF17389"/>
    </source>
</evidence>
<dbReference type="SUPFAM" id="SSF48208">
    <property type="entry name" value="Six-hairpin glycosidases"/>
    <property type="match status" value="1"/>
</dbReference>
<dbReference type="PANTHER" id="PTHR34987">
    <property type="entry name" value="C, PUTATIVE (AFU_ORTHOLOGUE AFUA_3G02880)-RELATED"/>
    <property type="match status" value="1"/>
</dbReference>
<dbReference type="Pfam" id="PF17390">
    <property type="entry name" value="Bac_rhamnosid_C"/>
    <property type="match status" value="1"/>
</dbReference>
<reference evidence="4 5" key="1">
    <citation type="journal article" date="2008" name="Nature">
        <title>The genome of the choanoflagellate Monosiga brevicollis and the origin of metazoans.</title>
        <authorList>
            <consortium name="JGI Sequencing"/>
            <person name="King N."/>
            <person name="Westbrook M.J."/>
            <person name="Young S.L."/>
            <person name="Kuo A."/>
            <person name="Abedin M."/>
            <person name="Chapman J."/>
            <person name="Fairclough S."/>
            <person name="Hellsten U."/>
            <person name="Isogai Y."/>
            <person name="Letunic I."/>
            <person name="Marr M."/>
            <person name="Pincus D."/>
            <person name="Putnam N."/>
            <person name="Rokas A."/>
            <person name="Wright K.J."/>
            <person name="Zuzow R."/>
            <person name="Dirks W."/>
            <person name="Good M."/>
            <person name="Goodstein D."/>
            <person name="Lemons D."/>
            <person name="Li W."/>
            <person name="Lyons J.B."/>
            <person name="Morris A."/>
            <person name="Nichols S."/>
            <person name="Richter D.J."/>
            <person name="Salamov A."/>
            <person name="Bork P."/>
            <person name="Lim W.A."/>
            <person name="Manning G."/>
            <person name="Miller W.T."/>
            <person name="McGinnis W."/>
            <person name="Shapiro H."/>
            <person name="Tjian R."/>
            <person name="Grigoriev I.V."/>
            <person name="Rokhsar D."/>
        </authorList>
    </citation>
    <scope>NUCLEOTIDE SEQUENCE [LARGE SCALE GENOMIC DNA]</scope>
    <source>
        <strain evidence="5">MX1 / ATCC 50154</strain>
    </source>
</reference>
<dbReference type="GeneID" id="5895396"/>
<keyword evidence="5" id="KW-1185">Reference proteome</keyword>
<dbReference type="Pfam" id="PF17389">
    <property type="entry name" value="Bac_rhamnosid6H"/>
    <property type="match status" value="1"/>
</dbReference>
<evidence type="ECO:0008006" key="6">
    <source>
        <dbReference type="Google" id="ProtNLM"/>
    </source>
</evidence>
<feature type="chain" id="PRO_5002745505" description="Alpha-L-rhamnosidase" evidence="1">
    <location>
        <begin position="33"/>
        <end position="903"/>
    </location>
</feature>
<organism evidence="4 5">
    <name type="scientific">Monosiga brevicollis</name>
    <name type="common">Choanoflagellate</name>
    <dbReference type="NCBI Taxonomy" id="81824"/>
    <lineage>
        <taxon>Eukaryota</taxon>
        <taxon>Choanoflagellata</taxon>
        <taxon>Craspedida</taxon>
        <taxon>Salpingoecidae</taxon>
        <taxon>Monosiga</taxon>
    </lineage>
</organism>
<dbReference type="Gene3D" id="1.50.10.10">
    <property type="match status" value="2"/>
</dbReference>
<protein>
    <recommendedName>
        <fullName evidence="6">Alpha-L-rhamnosidase</fullName>
    </recommendedName>
</protein>
<evidence type="ECO:0000313" key="4">
    <source>
        <dbReference type="EMBL" id="EDQ85023.1"/>
    </source>
</evidence>
<dbReference type="EMBL" id="CH991578">
    <property type="protein sequence ID" value="EDQ85023.1"/>
    <property type="molecule type" value="Genomic_DNA"/>
</dbReference>
<evidence type="ECO:0000256" key="1">
    <source>
        <dbReference type="SAM" id="SignalP"/>
    </source>
</evidence>
<dbReference type="Proteomes" id="UP000001357">
    <property type="component" value="Unassembled WGS sequence"/>
</dbReference>
<accession>A9VBR6</accession>
<dbReference type="InParanoid" id="A9VBR6"/>
<evidence type="ECO:0000259" key="3">
    <source>
        <dbReference type="Pfam" id="PF17390"/>
    </source>
</evidence>
<dbReference type="Gene3D" id="2.60.120.260">
    <property type="entry name" value="Galactose-binding domain-like"/>
    <property type="match status" value="2"/>
</dbReference>
<dbReference type="GO" id="GO:0005975">
    <property type="term" value="P:carbohydrate metabolic process"/>
    <property type="evidence" value="ECO:0007669"/>
    <property type="project" value="InterPro"/>
</dbReference>
<sequence>MKMMISSCSGRPPLVLIALLLVALAALRVGAGLVDQEQQVDPTWIWREAGSGPAATPVNVFTYFRTTFATPAAGADLTLMIRSPLNCVALPEEGLELWVAADSQAAVLINGAVVARKVTRYQETSITWDRYPVPSAALNATPGATNALVVRHHNWGDITCFQRTGQVQAGLIVNSNFGVVSDTTHWRWLATCSERQNRLLICFRPNHQAPEFLVHDTQVVGIAGGAHRIRFPQVTNMSAADPAIFMPAYDDAAWASPMAITSSAPWPALSQLNVSETTAAGQLQSGVVTAPQSLLAAGRLNFVPVNASAASIQSDMMTRDYQKNNTQTATLSSALAAGQPFVIESTTGGEDFYLTFDFAWPMHGYPQIMFADGTTAGVVIDLGYCEKALDLYSGSAYVNASGAINPQGTVGYYYADRVVTAASGEQLYEVPDERTLRWLTLHVRFPPQQPGKVVMHSVRVQSWIFLGGLTTAYFTSSNPVLNAVVNLSMAFIQMGMSDTFVDTPGREDGQWIEDARPRGLIAATWFNDSSLRQVLIRHQAEAQRPDGSMHPFPPSNFPASASADCCMNDIRVTPGCPSKAAACASGIVTPWIIERLRFSAVMASAVQQTTVAAQWTAAADRMQTAFLQHFVTHDNATGQAWIGAMAWLDGITQQWTPFGRLQAAHTVAIFTDLLPPSTQAAMMAYVFPSPDGTPPAEVQRWNNPTFLRRSLKALSHVNRTATALQHLIERFSQYLPGNDANPVPSDLQGPHGGPLPEYWLSRVDSHTAPGATDGAQPVDGTGSHGWTGVALEWIHAYVLGVRERWFKDVVVNPEDGGELSSFAGRTFTSWGAVELTWAVNNTIGALTVELPAGPNVTVSLPSSCPTRNVRVVQQPAQGTVFEPFVNGSGAVLTGAGTWMFVCS</sequence>
<feature type="signal peptide" evidence="1">
    <location>
        <begin position="1"/>
        <end position="32"/>
    </location>
</feature>
<evidence type="ECO:0000313" key="5">
    <source>
        <dbReference type="Proteomes" id="UP000001357"/>
    </source>
</evidence>